<organism evidence="2 3">
    <name type="scientific">Capillibacterium thermochitinicola</name>
    <dbReference type="NCBI Taxonomy" id="2699427"/>
    <lineage>
        <taxon>Bacteria</taxon>
        <taxon>Bacillati</taxon>
        <taxon>Bacillota</taxon>
        <taxon>Capillibacterium</taxon>
    </lineage>
</organism>
<sequence length="199" mass="22848">MRVKILEHELELANQLSAIEQLFMAIEEKLKDTGYAFTSLTVDGEKIETDYVLYLSQRIGEIKEIEVGVESFRTILAEIMASAEDYLGRARPEVEKLSAEFYQGPTEESWHKFTQLLEGLQWLLEVVTTLESYHPEKQNTPGWSGEFDEKIKQLQEALQNSDHVLLGDLLQYEISPLFSAIDKEIKELMKTEGYANDPN</sequence>
<comment type="caution">
    <text evidence="2">The sequence shown here is derived from an EMBL/GenBank/DDBJ whole genome shotgun (WGS) entry which is preliminary data.</text>
</comment>
<keyword evidence="3" id="KW-1185">Reference proteome</keyword>
<dbReference type="EMBL" id="JAAKDE010000003">
    <property type="protein sequence ID" value="MBA2132318.1"/>
    <property type="molecule type" value="Genomic_DNA"/>
</dbReference>
<feature type="domain" description="DUF8042" evidence="1">
    <location>
        <begin position="93"/>
        <end position="190"/>
    </location>
</feature>
<dbReference type="InterPro" id="IPR058355">
    <property type="entry name" value="DUF8042"/>
</dbReference>
<dbReference type="AlphaFoldDB" id="A0A8J6LLN7"/>
<dbReference type="Pfam" id="PF26154">
    <property type="entry name" value="DUF8042"/>
    <property type="match status" value="1"/>
</dbReference>
<proteinExistence type="predicted"/>
<gene>
    <name evidence="2" type="ORF">G5B42_01975</name>
</gene>
<evidence type="ECO:0000313" key="3">
    <source>
        <dbReference type="Proteomes" id="UP000657177"/>
    </source>
</evidence>
<dbReference type="RefSeq" id="WP_181338771.1">
    <property type="nucleotide sequence ID" value="NZ_JAAKDE010000003.1"/>
</dbReference>
<name>A0A8J6LLN7_9FIRM</name>
<reference evidence="2" key="1">
    <citation type="submission" date="2020-06" db="EMBL/GenBank/DDBJ databases">
        <title>Novel chitinolytic bacterium.</title>
        <authorList>
            <person name="Ungkulpasvich U."/>
            <person name="Kosugi A."/>
            <person name="Uke A."/>
        </authorList>
    </citation>
    <scope>NUCLEOTIDE SEQUENCE</scope>
    <source>
        <strain evidence="2">UUS1-1</strain>
    </source>
</reference>
<dbReference type="Proteomes" id="UP000657177">
    <property type="component" value="Unassembled WGS sequence"/>
</dbReference>
<protein>
    <recommendedName>
        <fullName evidence="1">DUF8042 domain-containing protein</fullName>
    </recommendedName>
</protein>
<accession>A0A8J6LLN7</accession>
<evidence type="ECO:0000313" key="2">
    <source>
        <dbReference type="EMBL" id="MBA2132318.1"/>
    </source>
</evidence>
<evidence type="ECO:0000259" key="1">
    <source>
        <dbReference type="Pfam" id="PF26154"/>
    </source>
</evidence>